<comment type="caution">
    <text evidence="1">The sequence shown here is derived from an EMBL/GenBank/DDBJ whole genome shotgun (WGS) entry which is preliminary data.</text>
</comment>
<proteinExistence type="predicted"/>
<sequence>MGAEARILRSPGPSRGTRIASLTAANRVQSLVFSPVTAKTSGQP</sequence>
<gene>
    <name evidence="1" type="ORF">FHS37_005300</name>
</gene>
<reference evidence="1 2" key="1">
    <citation type="submission" date="2020-08" db="EMBL/GenBank/DDBJ databases">
        <title>Genomic Encyclopedia of Type Strains, Phase III (KMG-III): the genomes of soil and plant-associated and newly described type strains.</title>
        <authorList>
            <person name="Whitman W."/>
        </authorList>
    </citation>
    <scope>NUCLEOTIDE SEQUENCE [LARGE SCALE GENOMIC DNA]</scope>
    <source>
        <strain evidence="1 2">CECT 3273</strain>
    </source>
</reference>
<keyword evidence="2" id="KW-1185">Reference proteome</keyword>
<dbReference type="EMBL" id="JACHJI010000010">
    <property type="protein sequence ID" value="MBB4901213.1"/>
    <property type="molecule type" value="Genomic_DNA"/>
</dbReference>
<protein>
    <submittedName>
        <fullName evidence="1">Uncharacterized protein</fullName>
    </submittedName>
</protein>
<dbReference type="AlphaFoldDB" id="A0A7W7V8I9"/>
<accession>A0A7W7V8I9</accession>
<organism evidence="1 2">
    <name type="scientific">Streptomyces griseomycini</name>
    <dbReference type="NCBI Taxonomy" id="66895"/>
    <lineage>
        <taxon>Bacteria</taxon>
        <taxon>Bacillati</taxon>
        <taxon>Actinomycetota</taxon>
        <taxon>Actinomycetes</taxon>
        <taxon>Kitasatosporales</taxon>
        <taxon>Streptomycetaceae</taxon>
        <taxon>Streptomyces</taxon>
    </lineage>
</organism>
<name>A0A7W7V8I9_9ACTN</name>
<evidence type="ECO:0000313" key="2">
    <source>
        <dbReference type="Proteomes" id="UP000579523"/>
    </source>
</evidence>
<dbReference type="Proteomes" id="UP000579523">
    <property type="component" value="Unassembled WGS sequence"/>
</dbReference>
<evidence type="ECO:0000313" key="1">
    <source>
        <dbReference type="EMBL" id="MBB4901213.1"/>
    </source>
</evidence>